<dbReference type="EMBL" id="CAVMJV010000028">
    <property type="protein sequence ID" value="CAK5075366.1"/>
    <property type="molecule type" value="Genomic_DNA"/>
</dbReference>
<comment type="caution">
    <text evidence="1">The sequence shown here is derived from an EMBL/GenBank/DDBJ whole genome shotgun (WGS) entry which is preliminary data.</text>
</comment>
<protein>
    <submittedName>
        <fullName evidence="1">Uncharacterized protein</fullName>
    </submittedName>
</protein>
<keyword evidence="2" id="KW-1185">Reference proteome</keyword>
<accession>A0ACB0Z8P0</accession>
<proteinExistence type="predicted"/>
<dbReference type="Proteomes" id="UP001497535">
    <property type="component" value="Unassembled WGS sequence"/>
</dbReference>
<name>A0ACB0Z8P0_MELEN</name>
<reference evidence="1" key="1">
    <citation type="submission" date="2023-11" db="EMBL/GenBank/DDBJ databases">
        <authorList>
            <person name="Poullet M."/>
        </authorList>
    </citation>
    <scope>NUCLEOTIDE SEQUENCE</scope>
    <source>
        <strain evidence="1">E1834</strain>
    </source>
</reference>
<evidence type="ECO:0000313" key="2">
    <source>
        <dbReference type="Proteomes" id="UP001497535"/>
    </source>
</evidence>
<evidence type="ECO:0000313" key="1">
    <source>
        <dbReference type="EMBL" id="CAK5075366.1"/>
    </source>
</evidence>
<gene>
    <name evidence="1" type="ORF">MENTE1834_LOCUS22163</name>
</gene>
<organism evidence="1 2">
    <name type="scientific">Meloidogyne enterolobii</name>
    <name type="common">Root-knot nematode worm</name>
    <name type="synonym">Meloidogyne mayaguensis</name>
    <dbReference type="NCBI Taxonomy" id="390850"/>
    <lineage>
        <taxon>Eukaryota</taxon>
        <taxon>Metazoa</taxon>
        <taxon>Ecdysozoa</taxon>
        <taxon>Nematoda</taxon>
        <taxon>Chromadorea</taxon>
        <taxon>Rhabditida</taxon>
        <taxon>Tylenchina</taxon>
        <taxon>Tylenchomorpha</taxon>
        <taxon>Tylenchoidea</taxon>
        <taxon>Meloidogynidae</taxon>
        <taxon>Meloidogyninae</taxon>
        <taxon>Meloidogyne</taxon>
    </lineage>
</organism>
<sequence length="42" mass="4548">MNFSSEKPPASVDAVIEQIQSLAGRFKSSKSRSSRGTNSNTF</sequence>